<dbReference type="NCBIfam" id="TIGR02887">
    <property type="entry name" value="spore_ger_x_C"/>
    <property type="match status" value="1"/>
</dbReference>
<evidence type="ECO:0000259" key="8">
    <source>
        <dbReference type="Pfam" id="PF05504"/>
    </source>
</evidence>
<keyword evidence="7" id="KW-0449">Lipoprotein</keyword>
<evidence type="ECO:0000313" key="11">
    <source>
        <dbReference type="Proteomes" id="UP000693672"/>
    </source>
</evidence>
<dbReference type="Pfam" id="PF05504">
    <property type="entry name" value="Spore_GerAC"/>
    <property type="match status" value="1"/>
</dbReference>
<dbReference type="PANTHER" id="PTHR35789">
    <property type="entry name" value="SPORE GERMINATION PROTEIN B3"/>
    <property type="match status" value="1"/>
</dbReference>
<dbReference type="PROSITE" id="PS51257">
    <property type="entry name" value="PROKAR_LIPOPROTEIN"/>
    <property type="match status" value="1"/>
</dbReference>
<evidence type="ECO:0000259" key="9">
    <source>
        <dbReference type="Pfam" id="PF25198"/>
    </source>
</evidence>
<protein>
    <submittedName>
        <fullName evidence="10">Spore germination protein B3</fullName>
    </submittedName>
</protein>
<keyword evidence="4" id="KW-0732">Signal</keyword>
<dbReference type="AlphaFoldDB" id="A0A916JW81"/>
<dbReference type="InterPro" id="IPR046953">
    <property type="entry name" value="Spore_GerAC-like_C"/>
</dbReference>
<keyword evidence="3" id="KW-0309">Germination</keyword>
<feature type="domain" description="Spore germination GerAC-like C-terminal" evidence="8">
    <location>
        <begin position="209"/>
        <end position="373"/>
    </location>
</feature>
<dbReference type="InterPro" id="IPR057336">
    <property type="entry name" value="GerAC_N"/>
</dbReference>
<proteinExistence type="inferred from homology"/>
<evidence type="ECO:0000256" key="5">
    <source>
        <dbReference type="ARBA" id="ARBA00023136"/>
    </source>
</evidence>
<keyword evidence="6" id="KW-0564">Palmitate</keyword>
<comment type="subcellular location">
    <subcellularLocation>
        <location evidence="1">Membrane</location>
        <topology evidence="1">Lipid-anchor</topology>
    </subcellularLocation>
</comment>
<dbReference type="PANTHER" id="PTHR35789:SF1">
    <property type="entry name" value="SPORE GERMINATION PROTEIN B3"/>
    <property type="match status" value="1"/>
</dbReference>
<comment type="caution">
    <text evidence="10">The sequence shown here is derived from an EMBL/GenBank/DDBJ whole genome shotgun (WGS) entry which is preliminary data.</text>
</comment>
<evidence type="ECO:0000256" key="3">
    <source>
        <dbReference type="ARBA" id="ARBA00022544"/>
    </source>
</evidence>
<evidence type="ECO:0000256" key="2">
    <source>
        <dbReference type="ARBA" id="ARBA00007886"/>
    </source>
</evidence>
<keyword evidence="11" id="KW-1185">Reference proteome</keyword>
<comment type="similarity">
    <text evidence="2">Belongs to the GerABKC lipoprotein family.</text>
</comment>
<dbReference type="InterPro" id="IPR008844">
    <property type="entry name" value="Spore_GerAC-like"/>
</dbReference>
<evidence type="ECO:0000256" key="4">
    <source>
        <dbReference type="ARBA" id="ARBA00022729"/>
    </source>
</evidence>
<accession>A0A916JW81</accession>
<reference evidence="10" key="1">
    <citation type="submission" date="2021-06" db="EMBL/GenBank/DDBJ databases">
        <authorList>
            <person name="Criscuolo A."/>
        </authorList>
    </citation>
    <scope>NUCLEOTIDE SEQUENCE</scope>
    <source>
        <strain evidence="10">CIP111600</strain>
    </source>
</reference>
<name>A0A916JW81_9BACL</name>
<dbReference type="GO" id="GO:0009847">
    <property type="term" value="P:spore germination"/>
    <property type="evidence" value="ECO:0007669"/>
    <property type="project" value="InterPro"/>
</dbReference>
<organism evidence="10 11">
    <name type="scientific">Paenibacillus solanacearum</name>
    <dbReference type="NCBI Taxonomy" id="2048548"/>
    <lineage>
        <taxon>Bacteria</taxon>
        <taxon>Bacillati</taxon>
        <taxon>Bacillota</taxon>
        <taxon>Bacilli</taxon>
        <taxon>Bacillales</taxon>
        <taxon>Paenibacillaceae</taxon>
        <taxon>Paenibacillus</taxon>
    </lineage>
</organism>
<evidence type="ECO:0000256" key="6">
    <source>
        <dbReference type="ARBA" id="ARBA00023139"/>
    </source>
</evidence>
<sequence length="383" mass="42975">MRKLKYMFLLVTVIISGCWDRIEINDLAFVMGTALDLTDDGNFFCTLQVAKPVSTEGGSGGGDGHQGSFYLITAEGKNGNDILLSLQKKSSRRLFFSHRSVVFISERLAKYGIRDALDVFIHDPRNRLKTYLMVVKGGEAREILQLNYPLKQVPIEAVKQMQGSGDDLAVTLRDFFISMQSEGIEPVVGVVELDNNPKDPHEQTFRIAGTGVFKSLKLTGFLNEKETVGLMWLTNKLKYSRITTTLPQGHGEIGMILNYAERKIVTQVEHDSVYFNIFLEGQGGLVENNTSLDINEPDHLKQIQSALEEEVKKQVQGLLDKIQKKYKVDSVGFGQEINKSNPNKWAMLKDQWGTRFPKATIQINVNLSINGAGMVHSTFEIRK</sequence>
<dbReference type="EMBL" id="CAJVAS010000003">
    <property type="protein sequence ID" value="CAG7608542.1"/>
    <property type="molecule type" value="Genomic_DNA"/>
</dbReference>
<dbReference type="Pfam" id="PF25198">
    <property type="entry name" value="Spore_GerAC_N"/>
    <property type="match status" value="1"/>
</dbReference>
<keyword evidence="5" id="KW-0472">Membrane</keyword>
<evidence type="ECO:0000256" key="7">
    <source>
        <dbReference type="ARBA" id="ARBA00023288"/>
    </source>
</evidence>
<gene>
    <name evidence="10" type="primary">gerBC_3</name>
    <name evidence="10" type="ORF">PAESOLCIP111_01074</name>
</gene>
<evidence type="ECO:0000313" key="10">
    <source>
        <dbReference type="EMBL" id="CAG7608542.1"/>
    </source>
</evidence>
<feature type="domain" description="Spore germination protein N-terminal" evidence="9">
    <location>
        <begin position="20"/>
        <end position="192"/>
    </location>
</feature>
<evidence type="ECO:0000256" key="1">
    <source>
        <dbReference type="ARBA" id="ARBA00004635"/>
    </source>
</evidence>
<dbReference type="GO" id="GO:0016020">
    <property type="term" value="C:membrane"/>
    <property type="evidence" value="ECO:0007669"/>
    <property type="project" value="UniProtKB-SubCell"/>
</dbReference>
<dbReference type="Proteomes" id="UP000693672">
    <property type="component" value="Unassembled WGS sequence"/>
</dbReference>